<dbReference type="Pfam" id="PF03820">
    <property type="entry name" value="SFXNs"/>
    <property type="match status" value="2"/>
</dbReference>
<dbReference type="GO" id="GO:0140300">
    <property type="term" value="P:serine import into mitochondrion"/>
    <property type="evidence" value="ECO:0007669"/>
    <property type="project" value="TreeGrafter"/>
</dbReference>
<evidence type="ECO:0000256" key="8">
    <source>
        <dbReference type="ARBA" id="ARBA00023136"/>
    </source>
</evidence>
<evidence type="ECO:0000256" key="9">
    <source>
        <dbReference type="SAM" id="Phobius"/>
    </source>
</evidence>
<evidence type="ECO:0000256" key="2">
    <source>
        <dbReference type="ARBA" id="ARBA00005974"/>
    </source>
</evidence>
<evidence type="ECO:0000256" key="7">
    <source>
        <dbReference type="ARBA" id="ARBA00023128"/>
    </source>
</evidence>
<dbReference type="EMBL" id="LJIJ01001527">
    <property type="protein sequence ID" value="ODM91512.1"/>
    <property type="molecule type" value="Genomic_DNA"/>
</dbReference>
<sequence>MTNSSKPHRLNLDDPRWDQNTYAGRFKHFFVTINPLHSLHSRETLEKARDIVTRYKKGENIKNLSEDEIWRSQAHLRLRLPPRLGSTDALDRADVFTGSNEHDSRRRMVSFFTRPNLPSYFGSEPFLNRQLGISYVLGTGGAMAISTGFQQLITRSGKQFPLLSRLVPFLGVAAATCVNIPIMRSQELVQGVPVVDAQGNRVGFSAIAAQHGISQVVFSRIINAIPPMVLPPLVMNILESRLRLRLLLRYPKLGIPIQMGLVGIINIFATPMCCAIFPQKSSISASKLEHEIQAKLPSPSTILYYNKGL</sequence>
<keyword evidence="3" id="KW-0813">Transport</keyword>
<keyword evidence="7" id="KW-0496">Mitochondrion</keyword>
<evidence type="ECO:0000313" key="11">
    <source>
        <dbReference type="Proteomes" id="UP000094527"/>
    </source>
</evidence>
<gene>
    <name evidence="10" type="ORF">Ocin01_15172</name>
</gene>
<evidence type="ECO:0000256" key="1">
    <source>
        <dbReference type="ARBA" id="ARBA00004225"/>
    </source>
</evidence>
<feature type="transmembrane region" description="Helical" evidence="9">
    <location>
        <begin position="255"/>
        <end position="277"/>
    </location>
</feature>
<evidence type="ECO:0000256" key="4">
    <source>
        <dbReference type="ARBA" id="ARBA00022692"/>
    </source>
</evidence>
<dbReference type="OrthoDB" id="6608471at2759"/>
<dbReference type="STRING" id="48709.A0A1D2MF30"/>
<comment type="caution">
    <text evidence="10">The sequence shown here is derived from an EMBL/GenBank/DDBJ whole genome shotgun (WGS) entry which is preliminary data.</text>
</comment>
<keyword evidence="5" id="KW-0029">Amino-acid transport</keyword>
<proteinExistence type="inferred from homology"/>
<reference evidence="10 11" key="1">
    <citation type="journal article" date="2016" name="Genome Biol. Evol.">
        <title>Gene Family Evolution Reflects Adaptation to Soil Environmental Stressors in the Genome of the Collembolan Orchesella cincta.</title>
        <authorList>
            <person name="Faddeeva-Vakhrusheva A."/>
            <person name="Derks M.F."/>
            <person name="Anvar S.Y."/>
            <person name="Agamennone V."/>
            <person name="Suring W."/>
            <person name="Smit S."/>
            <person name="van Straalen N.M."/>
            <person name="Roelofs D."/>
        </authorList>
    </citation>
    <scope>NUCLEOTIDE SEQUENCE [LARGE SCALE GENOMIC DNA]</scope>
    <source>
        <tissue evidence="10">Mixed pool</tissue>
    </source>
</reference>
<comment type="similarity">
    <text evidence="2">Belongs to the sideroflexin family.</text>
</comment>
<comment type="subcellular location">
    <subcellularLocation>
        <location evidence="1">Mitochondrion membrane</location>
        <topology evidence="1">Multi-pass membrane protein</topology>
    </subcellularLocation>
</comment>
<name>A0A1D2MF30_ORCCI</name>
<dbReference type="PANTHER" id="PTHR11153:SF8">
    <property type="entry name" value="SIDEROFLEXIN-1"/>
    <property type="match status" value="1"/>
</dbReference>
<evidence type="ECO:0000256" key="5">
    <source>
        <dbReference type="ARBA" id="ARBA00022970"/>
    </source>
</evidence>
<dbReference type="Proteomes" id="UP000094527">
    <property type="component" value="Unassembled WGS sequence"/>
</dbReference>
<evidence type="ECO:0000313" key="10">
    <source>
        <dbReference type="EMBL" id="ODM91512.1"/>
    </source>
</evidence>
<accession>A0A1D2MF30</accession>
<evidence type="ECO:0000256" key="3">
    <source>
        <dbReference type="ARBA" id="ARBA00022448"/>
    </source>
</evidence>
<dbReference type="InterPro" id="IPR004686">
    <property type="entry name" value="Mtc"/>
</dbReference>
<evidence type="ECO:0000256" key="6">
    <source>
        <dbReference type="ARBA" id="ARBA00022989"/>
    </source>
</evidence>
<dbReference type="GO" id="GO:0005743">
    <property type="term" value="C:mitochondrial inner membrane"/>
    <property type="evidence" value="ECO:0007669"/>
    <property type="project" value="TreeGrafter"/>
</dbReference>
<keyword evidence="8 9" id="KW-0472">Membrane</keyword>
<keyword evidence="4 9" id="KW-0812">Transmembrane</keyword>
<dbReference type="PANTHER" id="PTHR11153">
    <property type="entry name" value="SIDEROFLEXIN"/>
    <property type="match status" value="1"/>
</dbReference>
<dbReference type="GO" id="GO:0015075">
    <property type="term" value="F:monoatomic ion transmembrane transporter activity"/>
    <property type="evidence" value="ECO:0007669"/>
    <property type="project" value="InterPro"/>
</dbReference>
<keyword evidence="11" id="KW-1185">Reference proteome</keyword>
<protein>
    <submittedName>
        <fullName evidence="10">Sideroflexin-3</fullName>
    </submittedName>
</protein>
<organism evidence="10 11">
    <name type="scientific">Orchesella cincta</name>
    <name type="common">Springtail</name>
    <name type="synonym">Podura cincta</name>
    <dbReference type="NCBI Taxonomy" id="48709"/>
    <lineage>
        <taxon>Eukaryota</taxon>
        <taxon>Metazoa</taxon>
        <taxon>Ecdysozoa</taxon>
        <taxon>Arthropoda</taxon>
        <taxon>Hexapoda</taxon>
        <taxon>Collembola</taxon>
        <taxon>Entomobryomorpha</taxon>
        <taxon>Entomobryoidea</taxon>
        <taxon>Orchesellidae</taxon>
        <taxon>Orchesellinae</taxon>
        <taxon>Orchesella</taxon>
    </lineage>
</organism>
<keyword evidence="6 9" id="KW-1133">Transmembrane helix</keyword>
<dbReference type="AlphaFoldDB" id="A0A1D2MF30"/>